<comment type="caution">
    <text evidence="1">The sequence shown here is derived from an EMBL/GenBank/DDBJ whole genome shotgun (WGS) entry which is preliminary data.</text>
</comment>
<gene>
    <name evidence="1" type="ORF">BACCIP111895_03937</name>
</gene>
<reference evidence="1" key="1">
    <citation type="submission" date="2022-04" db="EMBL/GenBank/DDBJ databases">
        <authorList>
            <person name="Criscuolo A."/>
        </authorList>
    </citation>
    <scope>NUCLEOTIDE SEQUENCE</scope>
    <source>
        <strain evidence="1">CIP111895</strain>
    </source>
</reference>
<evidence type="ECO:0000313" key="2">
    <source>
        <dbReference type="Proteomes" id="UP000838308"/>
    </source>
</evidence>
<evidence type="ECO:0000313" key="1">
    <source>
        <dbReference type="EMBL" id="CAH2716749.1"/>
    </source>
</evidence>
<evidence type="ECO:0008006" key="3">
    <source>
        <dbReference type="Google" id="ProtNLM"/>
    </source>
</evidence>
<dbReference type="InterPro" id="IPR016181">
    <property type="entry name" value="Acyl_CoA_acyltransferase"/>
</dbReference>
<dbReference type="Gene3D" id="3.40.630.30">
    <property type="match status" value="1"/>
</dbReference>
<organism evidence="1 2">
    <name type="scientific">Neobacillus rhizosphaerae</name>
    <dbReference type="NCBI Taxonomy" id="2880965"/>
    <lineage>
        <taxon>Bacteria</taxon>
        <taxon>Bacillati</taxon>
        <taxon>Bacillota</taxon>
        <taxon>Bacilli</taxon>
        <taxon>Bacillales</taxon>
        <taxon>Bacillaceae</taxon>
        <taxon>Neobacillus</taxon>
    </lineage>
</organism>
<dbReference type="RefSeq" id="WP_248736987.1">
    <property type="nucleotide sequence ID" value="NZ_CALBWS010000032.1"/>
</dbReference>
<accession>A0ABN8KVV5</accession>
<dbReference type="EMBL" id="CALBWS010000032">
    <property type="protein sequence ID" value="CAH2716749.1"/>
    <property type="molecule type" value="Genomic_DNA"/>
</dbReference>
<protein>
    <recommendedName>
        <fullName evidence="3">GNAT family N-acetyltransferase</fullName>
    </recommendedName>
</protein>
<dbReference type="SUPFAM" id="SSF55729">
    <property type="entry name" value="Acyl-CoA N-acyltransferases (Nat)"/>
    <property type="match status" value="1"/>
</dbReference>
<sequence>MLGINFIPWDSKTFGIKCYDIVSYNEEVLKQTDDKEGHFTIKVNPLSDKSLLQRYGFYYVDTLIQPNCEKDNFKSFKFEKDTLRIDTNHVDYDLELFTDMFDGLFRHGRFHRDFNINNDDADKRYMSWFKQIFDEGVIHVCLYEDNAVGFMAYKGNDLLLTGLDKSVKGKGLAKYFWSESCKVILNNYGSFITSVSATNLAALNLYNSLGFKFNNPIDVYHKFNS</sequence>
<keyword evidence="2" id="KW-1185">Reference proteome</keyword>
<dbReference type="Proteomes" id="UP000838308">
    <property type="component" value="Unassembled WGS sequence"/>
</dbReference>
<name>A0ABN8KVV5_9BACI</name>
<proteinExistence type="predicted"/>